<evidence type="ECO:0000313" key="6">
    <source>
        <dbReference type="Proteomes" id="UP001149140"/>
    </source>
</evidence>
<dbReference type="Pfam" id="PF10119">
    <property type="entry name" value="MethyTransf_Reg"/>
    <property type="match status" value="1"/>
</dbReference>
<dbReference type="InterPro" id="IPR018773">
    <property type="entry name" value="MeTrfase_reg_dom_prd"/>
</dbReference>
<reference evidence="5" key="1">
    <citation type="submission" date="2022-10" db="EMBL/GenBank/DDBJ databases">
        <title>The WGS of Solirubrobacter ginsenosidimutans DSM 21036.</title>
        <authorList>
            <person name="Jiang Z."/>
        </authorList>
    </citation>
    <scope>NUCLEOTIDE SEQUENCE</scope>
    <source>
        <strain evidence="5">DSM 21036</strain>
    </source>
</reference>
<keyword evidence="5" id="KW-0489">Methyltransferase</keyword>
<sequence>MPRAEGGRLGGRGVEGRLGRQGQQEDLTISLYDAVPYVGRPFAQTHPDRLATLAALFGRAPADPAHCRVLELGCGDGGNLVPLAMVLPDSTFLGIDSAPAAIARGRAFELPNLTLTTASIEAFRSVGEFDYVIAHGVYSWLDAETRDALLAVIARALAPHGVAYVSYNALPGGRLREALRDILRFHTEALEDPRERVDQARALLRFLLAEWPEHQELRPQAELLLHRTGASLLHDELAPYNAPVYFHEFAAHAAAHGLQYLAEADFFESQTTADELRAIDDAVRREQYMDFVKGRMFRQTLLCHADAPVDRSPRPEVIAPLAFSTPAVRDGEAFTGPTGSTLSTDHPDVIAAFERAAGAWPAAVWVRDCDGDAEVLHAALLRAYAANLVQLHVHPPACATHAGERPRVTPLARHQAERGEYVTNLRHALVRVEDERGRRLITLLDGTHDRAALVRELPVEGLDASLESLAQLALILRE</sequence>
<comment type="caution">
    <text evidence="5">The sequence shown here is derived from an EMBL/GenBank/DDBJ whole genome shotgun (WGS) entry which is preliminary data.</text>
</comment>
<dbReference type="PANTHER" id="PTHR43667">
    <property type="entry name" value="CYCLOPROPANE-FATTY-ACYL-PHOSPHOLIPID SYNTHASE"/>
    <property type="match status" value="1"/>
</dbReference>
<evidence type="ECO:0000259" key="3">
    <source>
        <dbReference type="Pfam" id="PF10119"/>
    </source>
</evidence>
<feature type="region of interest" description="Disordered" evidence="1">
    <location>
        <begin position="1"/>
        <end position="21"/>
    </location>
</feature>
<dbReference type="GO" id="GO:0032259">
    <property type="term" value="P:methylation"/>
    <property type="evidence" value="ECO:0007669"/>
    <property type="project" value="UniProtKB-KW"/>
</dbReference>
<dbReference type="PANTHER" id="PTHR43667:SF2">
    <property type="entry name" value="FATTY ACID C-METHYL TRANSFERASE"/>
    <property type="match status" value="1"/>
</dbReference>
<dbReference type="InterPro" id="IPR013217">
    <property type="entry name" value="Methyltransf_12"/>
</dbReference>
<accession>A0A9X3MW39</accession>
<feature type="domain" description="PKMT C-terminal winged helix" evidence="4">
    <location>
        <begin position="404"/>
        <end position="457"/>
    </location>
</feature>
<dbReference type="Gene3D" id="3.40.50.150">
    <property type="entry name" value="Vaccinia Virus protein VP39"/>
    <property type="match status" value="1"/>
</dbReference>
<proteinExistence type="predicted"/>
<feature type="domain" description="Methyltransferase regulatory" evidence="3">
    <location>
        <begin position="231"/>
        <end position="304"/>
    </location>
</feature>
<evidence type="ECO:0000256" key="1">
    <source>
        <dbReference type="SAM" id="MobiDB-lite"/>
    </source>
</evidence>
<feature type="domain" description="Methyltransferase type 12" evidence="2">
    <location>
        <begin position="70"/>
        <end position="162"/>
    </location>
</feature>
<dbReference type="EMBL" id="JAPDOD010000017">
    <property type="protein sequence ID" value="MDA0162290.1"/>
    <property type="molecule type" value="Genomic_DNA"/>
</dbReference>
<keyword evidence="6" id="KW-1185">Reference proteome</keyword>
<dbReference type="Proteomes" id="UP001149140">
    <property type="component" value="Unassembled WGS sequence"/>
</dbReference>
<gene>
    <name evidence="5" type="ORF">OM076_18610</name>
</gene>
<dbReference type="AlphaFoldDB" id="A0A9X3MW39"/>
<evidence type="ECO:0000259" key="4">
    <source>
        <dbReference type="Pfam" id="PF21782"/>
    </source>
</evidence>
<dbReference type="Pfam" id="PF08242">
    <property type="entry name" value="Methyltransf_12"/>
    <property type="match status" value="1"/>
</dbReference>
<organism evidence="5 6">
    <name type="scientific">Solirubrobacter ginsenosidimutans</name>
    <dbReference type="NCBI Taxonomy" id="490573"/>
    <lineage>
        <taxon>Bacteria</taxon>
        <taxon>Bacillati</taxon>
        <taxon>Actinomycetota</taxon>
        <taxon>Thermoleophilia</taxon>
        <taxon>Solirubrobacterales</taxon>
        <taxon>Solirubrobacteraceae</taxon>
        <taxon>Solirubrobacter</taxon>
    </lineage>
</organism>
<dbReference type="SUPFAM" id="SSF53335">
    <property type="entry name" value="S-adenosyl-L-methionine-dependent methyltransferases"/>
    <property type="match status" value="1"/>
</dbReference>
<evidence type="ECO:0000259" key="2">
    <source>
        <dbReference type="Pfam" id="PF08242"/>
    </source>
</evidence>
<keyword evidence="5" id="KW-0808">Transferase</keyword>
<dbReference type="Pfam" id="PF21782">
    <property type="entry name" value="WHD_PKMT"/>
    <property type="match status" value="1"/>
</dbReference>
<dbReference type="GO" id="GO:0008168">
    <property type="term" value="F:methyltransferase activity"/>
    <property type="evidence" value="ECO:0007669"/>
    <property type="project" value="UniProtKB-KW"/>
</dbReference>
<protein>
    <submittedName>
        <fullName evidence="5">Methyltransferase regulatory domain-containing protein</fullName>
    </submittedName>
</protein>
<evidence type="ECO:0000313" key="5">
    <source>
        <dbReference type="EMBL" id="MDA0162290.1"/>
    </source>
</evidence>
<dbReference type="RefSeq" id="WP_270041591.1">
    <property type="nucleotide sequence ID" value="NZ_JAPDOD010000017.1"/>
</dbReference>
<dbReference type="InterPro" id="IPR050723">
    <property type="entry name" value="CFA/CMAS"/>
</dbReference>
<dbReference type="InterPro" id="IPR048976">
    <property type="entry name" value="WHD_PKMT"/>
</dbReference>
<name>A0A9X3MW39_9ACTN</name>
<dbReference type="InterPro" id="IPR029063">
    <property type="entry name" value="SAM-dependent_MTases_sf"/>
</dbReference>
<dbReference type="CDD" id="cd02440">
    <property type="entry name" value="AdoMet_MTases"/>
    <property type="match status" value="1"/>
</dbReference>